<sequence>MQSYVIVGSGPAAVNAAKAIRDEDKKGIIQIFSAEPSLPYKRIKLSKALYSDLASEKVLIKKEKWYAKNEIQVHTSVKIEAINTTEQYVTTSEGDEVSYDKLLLCTGANNRPLPVDGVDLPGVFAIRDKQDAEDFKAYMENKTDVVVIGGGIQGLETAWSLQQEGKRVTIIELAPRLMARQLDEQTSQLVKEKVETAGVSVYVNTAIDRIVEENGEVAGVQVNGGEIITCESVIYSIGVIPNIQLLKGSSIKTNRGVVVNEQMQTNDPDIFAAGDVAELNSVVDGLWNTAMDEGKVAGQYMAGKQTNYEKATIMTIFNAFDTELFSIGNVDESQVDKTIKENREDGTYTTLFIKDQSIIGVISLEGVAQSMVYKSAIEQEVSLADIDVTTANVQEVMNAVKEKQNQQVVSI</sequence>
<comment type="cofactor">
    <cofactor evidence="1">
        <name>FAD</name>
        <dbReference type="ChEBI" id="CHEBI:57692"/>
    </cofactor>
</comment>
<dbReference type="EC" id="1.7.1.15" evidence="6"/>
<dbReference type="PANTHER" id="PTHR43429:SF3">
    <property type="entry name" value="NITRITE REDUCTASE [NAD(P)H]"/>
    <property type="match status" value="1"/>
</dbReference>
<dbReference type="Pfam" id="PF18267">
    <property type="entry name" value="Rubredoxin_C"/>
    <property type="match status" value="1"/>
</dbReference>
<dbReference type="PRINTS" id="PR00368">
    <property type="entry name" value="FADPNR"/>
</dbReference>
<dbReference type="GO" id="GO:0106316">
    <property type="term" value="F:nitrite reductase (NADH) activity"/>
    <property type="evidence" value="ECO:0007669"/>
    <property type="project" value="UniProtKB-EC"/>
</dbReference>
<evidence type="ECO:0000313" key="6">
    <source>
        <dbReference type="EMBL" id="MBB5174720.1"/>
    </source>
</evidence>
<dbReference type="PANTHER" id="PTHR43429">
    <property type="entry name" value="PYRIDINE NUCLEOTIDE-DISULFIDE OXIDOREDUCTASE DOMAIN-CONTAINING"/>
    <property type="match status" value="1"/>
</dbReference>
<name>A0A840QTP7_9BACI</name>
<dbReference type="Pfam" id="PF07992">
    <property type="entry name" value="Pyr_redox_2"/>
    <property type="match status" value="1"/>
</dbReference>
<organism evidence="6 7">
    <name type="scientific">Texcoconibacillus texcoconensis</name>
    <dbReference type="NCBI Taxonomy" id="1095777"/>
    <lineage>
        <taxon>Bacteria</taxon>
        <taxon>Bacillati</taxon>
        <taxon>Bacillota</taxon>
        <taxon>Bacilli</taxon>
        <taxon>Bacillales</taxon>
        <taxon>Bacillaceae</taxon>
        <taxon>Texcoconibacillus</taxon>
    </lineage>
</organism>
<evidence type="ECO:0000313" key="7">
    <source>
        <dbReference type="Proteomes" id="UP000551878"/>
    </source>
</evidence>
<dbReference type="EMBL" id="JACHHB010000016">
    <property type="protein sequence ID" value="MBB5174720.1"/>
    <property type="molecule type" value="Genomic_DNA"/>
</dbReference>
<dbReference type="PRINTS" id="PR00469">
    <property type="entry name" value="PNDRDTASEII"/>
</dbReference>
<dbReference type="SUPFAM" id="SSF51905">
    <property type="entry name" value="FAD/NAD(P)-binding domain"/>
    <property type="match status" value="2"/>
</dbReference>
<dbReference type="AlphaFoldDB" id="A0A840QTP7"/>
<keyword evidence="2" id="KW-0285">Flavoprotein</keyword>
<dbReference type="InterPro" id="IPR036188">
    <property type="entry name" value="FAD/NAD-bd_sf"/>
</dbReference>
<dbReference type="InterPro" id="IPR041575">
    <property type="entry name" value="Rubredoxin_C"/>
</dbReference>
<dbReference type="InterPro" id="IPR023753">
    <property type="entry name" value="FAD/NAD-binding_dom"/>
</dbReference>
<evidence type="ECO:0000259" key="4">
    <source>
        <dbReference type="Pfam" id="PF07992"/>
    </source>
</evidence>
<protein>
    <submittedName>
        <fullName evidence="6">Nitrite reductase (NADH) large subunit</fullName>
        <ecNumber evidence="6">1.7.1.15</ecNumber>
    </submittedName>
</protein>
<reference evidence="6 7" key="1">
    <citation type="submission" date="2020-08" db="EMBL/GenBank/DDBJ databases">
        <title>Genomic Encyclopedia of Type Strains, Phase IV (KMG-IV): sequencing the most valuable type-strain genomes for metagenomic binning, comparative biology and taxonomic classification.</title>
        <authorList>
            <person name="Goeker M."/>
        </authorList>
    </citation>
    <scope>NUCLEOTIDE SEQUENCE [LARGE SCALE GENOMIC DNA]</scope>
    <source>
        <strain evidence="6 7">DSM 24696</strain>
    </source>
</reference>
<evidence type="ECO:0000256" key="1">
    <source>
        <dbReference type="ARBA" id="ARBA00001974"/>
    </source>
</evidence>
<keyword evidence="7" id="KW-1185">Reference proteome</keyword>
<dbReference type="Proteomes" id="UP000551878">
    <property type="component" value="Unassembled WGS sequence"/>
</dbReference>
<evidence type="ECO:0000259" key="5">
    <source>
        <dbReference type="Pfam" id="PF18267"/>
    </source>
</evidence>
<proteinExistence type="predicted"/>
<feature type="domain" description="FAD/NAD(P)-binding" evidence="4">
    <location>
        <begin position="3"/>
        <end position="294"/>
    </location>
</feature>
<keyword evidence="3" id="KW-0274">FAD</keyword>
<evidence type="ECO:0000256" key="2">
    <source>
        <dbReference type="ARBA" id="ARBA00022630"/>
    </source>
</evidence>
<dbReference type="InterPro" id="IPR050260">
    <property type="entry name" value="FAD-bd_OxRdtase"/>
</dbReference>
<keyword evidence="6" id="KW-0560">Oxidoreductase</keyword>
<comment type="caution">
    <text evidence="6">The sequence shown here is derived from an EMBL/GenBank/DDBJ whole genome shotgun (WGS) entry which is preliminary data.</text>
</comment>
<feature type="domain" description="NADH-rubredoxin oxidoreductase C-terminal" evidence="5">
    <location>
        <begin position="314"/>
        <end position="380"/>
    </location>
</feature>
<evidence type="ECO:0000256" key="3">
    <source>
        <dbReference type="ARBA" id="ARBA00022827"/>
    </source>
</evidence>
<dbReference type="InterPro" id="IPR016156">
    <property type="entry name" value="FAD/NAD-linked_Rdtase_dimer_sf"/>
</dbReference>
<dbReference type="Gene3D" id="3.30.390.30">
    <property type="match status" value="1"/>
</dbReference>
<dbReference type="Gene3D" id="3.50.50.60">
    <property type="entry name" value="FAD/NAD(P)-binding domain"/>
    <property type="match status" value="2"/>
</dbReference>
<gene>
    <name evidence="6" type="ORF">HNQ41_002938</name>
</gene>
<accession>A0A840QTP7</accession>